<sequence length="394" mass="44697">MTLSLTDAVYGPHNPFSRDPSAEESWYTFLPGISKLLLGIIPSVTRRKSLQARARVVEAFERYYSNGGHLGASTMVQDQYLHQSTWNLPSQELAKMDIATCVAILSSGGISSYWMLYHTYSNPEILGKCIEELSQLLEDKESADGQRYRFLDLSQIATRCRIFFAMLQETFRFHSTIISAKSVTCDTFLDNQYLLRKGGMVLIPGPVIHKNTEVWGPDAHEFNHKRFLNKRKIGTSVFRPFGSSETMCPGRHFWTNCILSFAAMMILQYDIIPEDGQWRMPSKRDADIWNTMPKPLENQVTVKRRVQDEKELPFKFVWGESDELLHTETHVQLGSDEKLQALSLSESDELLHTETHVELGNDEKARASSLHEISSGSLATGCSSQQATDVEFRG</sequence>
<dbReference type="Pfam" id="PF00067">
    <property type="entry name" value="p450"/>
    <property type="match status" value="1"/>
</dbReference>
<evidence type="ECO:0000256" key="1">
    <source>
        <dbReference type="ARBA" id="ARBA00001971"/>
    </source>
</evidence>
<dbReference type="PANTHER" id="PTHR47582">
    <property type="entry name" value="P450, PUTATIVE (EUROFUNG)-RELATED"/>
    <property type="match status" value="1"/>
</dbReference>
<organism evidence="6 7">
    <name type="scientific">Lophiotrema nucula</name>
    <dbReference type="NCBI Taxonomy" id="690887"/>
    <lineage>
        <taxon>Eukaryota</taxon>
        <taxon>Fungi</taxon>
        <taxon>Dikarya</taxon>
        <taxon>Ascomycota</taxon>
        <taxon>Pezizomycotina</taxon>
        <taxon>Dothideomycetes</taxon>
        <taxon>Pleosporomycetidae</taxon>
        <taxon>Pleosporales</taxon>
        <taxon>Lophiotremataceae</taxon>
        <taxon>Lophiotrema</taxon>
    </lineage>
</organism>
<evidence type="ECO:0000313" key="6">
    <source>
        <dbReference type="EMBL" id="KAF2117174.1"/>
    </source>
</evidence>
<evidence type="ECO:0000313" key="7">
    <source>
        <dbReference type="Proteomes" id="UP000799770"/>
    </source>
</evidence>
<keyword evidence="3 5" id="KW-0479">Metal-binding</keyword>
<name>A0A6A5ZDN3_9PLEO</name>
<keyword evidence="5" id="KW-0349">Heme</keyword>
<dbReference type="SUPFAM" id="SSF48264">
    <property type="entry name" value="Cytochrome P450"/>
    <property type="match status" value="1"/>
</dbReference>
<evidence type="ECO:0000256" key="3">
    <source>
        <dbReference type="ARBA" id="ARBA00022723"/>
    </source>
</evidence>
<keyword evidence="7" id="KW-1185">Reference proteome</keyword>
<evidence type="ECO:0000256" key="2">
    <source>
        <dbReference type="ARBA" id="ARBA00010617"/>
    </source>
</evidence>
<dbReference type="InterPro" id="IPR036396">
    <property type="entry name" value="Cyt_P450_sf"/>
</dbReference>
<comment type="cofactor">
    <cofactor evidence="1 5">
        <name>heme</name>
        <dbReference type="ChEBI" id="CHEBI:30413"/>
    </cofactor>
</comment>
<dbReference type="InterPro" id="IPR053007">
    <property type="entry name" value="CYP450_monoxygenase_sec-met"/>
</dbReference>
<feature type="binding site" description="axial binding residue" evidence="5">
    <location>
        <position position="248"/>
    </location>
    <ligand>
        <name>heme</name>
        <dbReference type="ChEBI" id="CHEBI:30413"/>
    </ligand>
    <ligandPart>
        <name>Fe</name>
        <dbReference type="ChEBI" id="CHEBI:18248"/>
    </ligandPart>
</feature>
<dbReference type="PANTHER" id="PTHR47582:SF1">
    <property type="entry name" value="P450, PUTATIVE (EUROFUNG)-RELATED"/>
    <property type="match status" value="1"/>
</dbReference>
<dbReference type="Proteomes" id="UP000799770">
    <property type="component" value="Unassembled WGS sequence"/>
</dbReference>
<proteinExistence type="inferred from homology"/>
<dbReference type="CDD" id="cd11040">
    <property type="entry name" value="CYP7_CYP8-like"/>
    <property type="match status" value="1"/>
</dbReference>
<keyword evidence="4 5" id="KW-0408">Iron</keyword>
<evidence type="ECO:0000256" key="5">
    <source>
        <dbReference type="PIRSR" id="PIRSR602403-1"/>
    </source>
</evidence>
<dbReference type="OrthoDB" id="3366823at2759"/>
<dbReference type="PRINTS" id="PR00465">
    <property type="entry name" value="EP450IV"/>
</dbReference>
<comment type="similarity">
    <text evidence="2">Belongs to the cytochrome P450 family.</text>
</comment>
<dbReference type="InterPro" id="IPR002403">
    <property type="entry name" value="Cyt_P450_E_grp-IV"/>
</dbReference>
<dbReference type="EMBL" id="ML977319">
    <property type="protein sequence ID" value="KAF2117174.1"/>
    <property type="molecule type" value="Genomic_DNA"/>
</dbReference>
<protein>
    <submittedName>
        <fullName evidence="6">Cytochrome P450</fullName>
    </submittedName>
</protein>
<accession>A0A6A5ZDN3</accession>
<reference evidence="6" key="1">
    <citation type="journal article" date="2020" name="Stud. Mycol.">
        <title>101 Dothideomycetes genomes: a test case for predicting lifestyles and emergence of pathogens.</title>
        <authorList>
            <person name="Haridas S."/>
            <person name="Albert R."/>
            <person name="Binder M."/>
            <person name="Bloem J."/>
            <person name="Labutti K."/>
            <person name="Salamov A."/>
            <person name="Andreopoulos B."/>
            <person name="Baker S."/>
            <person name="Barry K."/>
            <person name="Bills G."/>
            <person name="Bluhm B."/>
            <person name="Cannon C."/>
            <person name="Castanera R."/>
            <person name="Culley D."/>
            <person name="Daum C."/>
            <person name="Ezra D."/>
            <person name="Gonzalez J."/>
            <person name="Henrissat B."/>
            <person name="Kuo A."/>
            <person name="Liang C."/>
            <person name="Lipzen A."/>
            <person name="Lutzoni F."/>
            <person name="Magnuson J."/>
            <person name="Mondo S."/>
            <person name="Nolan M."/>
            <person name="Ohm R."/>
            <person name="Pangilinan J."/>
            <person name="Park H.-J."/>
            <person name="Ramirez L."/>
            <person name="Alfaro M."/>
            <person name="Sun H."/>
            <person name="Tritt A."/>
            <person name="Yoshinaga Y."/>
            <person name="Zwiers L.-H."/>
            <person name="Turgeon B."/>
            <person name="Goodwin S."/>
            <person name="Spatafora J."/>
            <person name="Crous P."/>
            <person name="Grigoriev I."/>
        </authorList>
    </citation>
    <scope>NUCLEOTIDE SEQUENCE</scope>
    <source>
        <strain evidence="6">CBS 627.86</strain>
    </source>
</reference>
<dbReference type="GO" id="GO:0005506">
    <property type="term" value="F:iron ion binding"/>
    <property type="evidence" value="ECO:0007669"/>
    <property type="project" value="InterPro"/>
</dbReference>
<dbReference type="AlphaFoldDB" id="A0A6A5ZDN3"/>
<dbReference type="InterPro" id="IPR001128">
    <property type="entry name" value="Cyt_P450"/>
</dbReference>
<dbReference type="GO" id="GO:0004497">
    <property type="term" value="F:monooxygenase activity"/>
    <property type="evidence" value="ECO:0007669"/>
    <property type="project" value="InterPro"/>
</dbReference>
<gene>
    <name evidence="6" type="ORF">BDV96DRAFT_543623</name>
</gene>
<evidence type="ECO:0000256" key="4">
    <source>
        <dbReference type="ARBA" id="ARBA00023004"/>
    </source>
</evidence>
<dbReference type="GO" id="GO:0020037">
    <property type="term" value="F:heme binding"/>
    <property type="evidence" value="ECO:0007669"/>
    <property type="project" value="InterPro"/>
</dbReference>
<dbReference type="GO" id="GO:0016705">
    <property type="term" value="F:oxidoreductase activity, acting on paired donors, with incorporation or reduction of molecular oxygen"/>
    <property type="evidence" value="ECO:0007669"/>
    <property type="project" value="InterPro"/>
</dbReference>
<dbReference type="Gene3D" id="1.10.630.10">
    <property type="entry name" value="Cytochrome P450"/>
    <property type="match status" value="1"/>
</dbReference>